<dbReference type="EMBL" id="UINC01003339">
    <property type="protein sequence ID" value="SVA05434.1"/>
    <property type="molecule type" value="Genomic_DNA"/>
</dbReference>
<protein>
    <submittedName>
        <fullName evidence="1">Uncharacterized protein</fullName>
    </submittedName>
</protein>
<reference evidence="1" key="1">
    <citation type="submission" date="2018-05" db="EMBL/GenBank/DDBJ databases">
        <authorList>
            <person name="Lanie J.A."/>
            <person name="Ng W.-L."/>
            <person name="Kazmierczak K.M."/>
            <person name="Andrzejewski T.M."/>
            <person name="Davidsen T.M."/>
            <person name="Wayne K.J."/>
            <person name="Tettelin H."/>
            <person name="Glass J.I."/>
            <person name="Rusch D."/>
            <person name="Podicherti R."/>
            <person name="Tsui H.-C.T."/>
            <person name="Winkler M.E."/>
        </authorList>
    </citation>
    <scope>NUCLEOTIDE SEQUENCE</scope>
</reference>
<accession>A0A381SPV3</accession>
<evidence type="ECO:0000313" key="1">
    <source>
        <dbReference type="EMBL" id="SVA05434.1"/>
    </source>
</evidence>
<dbReference type="AlphaFoldDB" id="A0A381SPV3"/>
<proteinExistence type="predicted"/>
<sequence>MTKYAKKRLVLLRMIRGMMMKNIETRILDG</sequence>
<name>A0A381SPV3_9ZZZZ</name>
<organism evidence="1">
    <name type="scientific">marine metagenome</name>
    <dbReference type="NCBI Taxonomy" id="408172"/>
    <lineage>
        <taxon>unclassified sequences</taxon>
        <taxon>metagenomes</taxon>
        <taxon>ecological metagenomes</taxon>
    </lineage>
</organism>
<gene>
    <name evidence="1" type="ORF">METZ01_LOCUS58288</name>
</gene>